<accession>A0A087E9Z4</accession>
<evidence type="ECO:0000256" key="11">
    <source>
        <dbReference type="ARBA" id="ARBA00032593"/>
    </source>
</evidence>
<sequence>MQHARVLPASRIRITHMYGYTIRSVGIGRCKKAIADCKYRLAYGIPGVSSMAGRRIHWWIMTLQDLSPNAQDYLKVIWGFHEWGRTPVQPSDLASKAHVKPSTVSGAVARLVSGGYARHDPYGAIELTDTGERYALAMVRRHRLLETFLVSALHYSWDEVHAEADALEHAASDMMIDRIDDMLGHPSTDPHGDPIPRADGSMPNVAETPLSDVETGAAVTIERVSDEDPELLRYFDAHHVTIGTTLRVENRDKASSTITLSRLNSSASTADSEGADPDGDGQLASTAPITLQPSFTDSIHVRVL</sequence>
<comment type="subunit">
    <text evidence="3">Homodimer.</text>
</comment>
<keyword evidence="10" id="KW-0464">Manganese</keyword>
<organism evidence="14 15">
    <name type="scientific">Bifidobacterium subtile</name>
    <dbReference type="NCBI Taxonomy" id="77635"/>
    <lineage>
        <taxon>Bacteria</taxon>
        <taxon>Bacillati</taxon>
        <taxon>Actinomycetota</taxon>
        <taxon>Actinomycetes</taxon>
        <taxon>Bifidobacteriales</taxon>
        <taxon>Bifidobacteriaceae</taxon>
        <taxon>Bifidobacterium</taxon>
    </lineage>
</organism>
<keyword evidence="9" id="KW-0804">Transcription</keyword>
<dbReference type="GO" id="GO:0003700">
    <property type="term" value="F:DNA-binding transcription factor activity"/>
    <property type="evidence" value="ECO:0007669"/>
    <property type="project" value="InterPro"/>
</dbReference>
<evidence type="ECO:0000313" key="14">
    <source>
        <dbReference type="EMBL" id="KFJ04595.1"/>
    </source>
</evidence>
<evidence type="ECO:0000256" key="6">
    <source>
        <dbReference type="ARBA" id="ARBA00023015"/>
    </source>
</evidence>
<dbReference type="eggNOG" id="COG1321">
    <property type="taxonomic scope" value="Bacteria"/>
</dbReference>
<dbReference type="GO" id="GO:0003677">
    <property type="term" value="F:DNA binding"/>
    <property type="evidence" value="ECO:0007669"/>
    <property type="project" value="UniProtKB-KW"/>
</dbReference>
<comment type="caution">
    <text evidence="14">The sequence shown here is derived from an EMBL/GenBank/DDBJ whole genome shotgun (WGS) entry which is preliminary data.</text>
</comment>
<dbReference type="InterPro" id="IPR050536">
    <property type="entry name" value="DtxR_MntR_Metal-Reg"/>
</dbReference>
<dbReference type="PANTHER" id="PTHR33238:SF11">
    <property type="entry name" value="TRANSCRIPTIONAL REGULATOR MNTR"/>
    <property type="match status" value="1"/>
</dbReference>
<dbReference type="GO" id="GO:0045892">
    <property type="term" value="P:negative regulation of DNA-templated transcription"/>
    <property type="evidence" value="ECO:0007669"/>
    <property type="project" value="TreeGrafter"/>
</dbReference>
<evidence type="ECO:0000256" key="10">
    <source>
        <dbReference type="ARBA" id="ARBA00023211"/>
    </source>
</evidence>
<evidence type="ECO:0000256" key="4">
    <source>
        <dbReference type="ARBA" id="ARBA00022490"/>
    </source>
</evidence>
<keyword evidence="4" id="KW-0963">Cytoplasm</keyword>
<evidence type="ECO:0000256" key="7">
    <source>
        <dbReference type="ARBA" id="ARBA00023125"/>
    </source>
</evidence>
<dbReference type="Gene3D" id="1.10.10.10">
    <property type="entry name" value="Winged helix-like DNA-binding domain superfamily/Winged helix DNA-binding domain"/>
    <property type="match status" value="1"/>
</dbReference>
<evidence type="ECO:0000256" key="5">
    <source>
        <dbReference type="ARBA" id="ARBA00022491"/>
    </source>
</evidence>
<proteinExistence type="inferred from homology"/>
<evidence type="ECO:0000256" key="1">
    <source>
        <dbReference type="ARBA" id="ARBA00004496"/>
    </source>
</evidence>
<dbReference type="InterPro" id="IPR036390">
    <property type="entry name" value="WH_DNA-bd_sf"/>
</dbReference>
<dbReference type="PROSITE" id="PS50944">
    <property type="entry name" value="HTH_DTXR"/>
    <property type="match status" value="1"/>
</dbReference>
<reference evidence="14 15" key="1">
    <citation type="submission" date="2014-03" db="EMBL/GenBank/DDBJ databases">
        <title>Genomics of Bifidobacteria.</title>
        <authorList>
            <person name="Ventura M."/>
            <person name="Milani C."/>
            <person name="Lugli G.A."/>
        </authorList>
    </citation>
    <scope>NUCLEOTIDE SEQUENCE [LARGE SCALE GENOMIC DNA]</scope>
    <source>
        <strain evidence="14 15">LMG 11597</strain>
    </source>
</reference>
<dbReference type="Pfam" id="PF01325">
    <property type="entry name" value="Fe_dep_repress"/>
    <property type="match status" value="1"/>
</dbReference>
<keyword evidence="7" id="KW-0238">DNA-binding</keyword>
<keyword evidence="6" id="KW-0805">Transcription regulation</keyword>
<feature type="domain" description="HTH dtxR-type" evidence="13">
    <location>
        <begin position="66"/>
        <end position="128"/>
    </location>
</feature>
<dbReference type="AlphaFoldDB" id="A0A087E9Z4"/>
<protein>
    <recommendedName>
        <fullName evidence="11">Manganese transport regulator</fullName>
    </recommendedName>
</protein>
<dbReference type="GO" id="GO:0005737">
    <property type="term" value="C:cytoplasm"/>
    <property type="evidence" value="ECO:0007669"/>
    <property type="project" value="UniProtKB-SubCell"/>
</dbReference>
<evidence type="ECO:0000313" key="15">
    <source>
        <dbReference type="Proteomes" id="UP000029055"/>
    </source>
</evidence>
<dbReference type="InterPro" id="IPR007167">
    <property type="entry name" value="Fe-transptr_FeoA-like"/>
</dbReference>
<evidence type="ECO:0000256" key="8">
    <source>
        <dbReference type="ARBA" id="ARBA00023159"/>
    </source>
</evidence>
<keyword evidence="5" id="KW-0678">Repressor</keyword>
<dbReference type="SUPFAM" id="SSF47979">
    <property type="entry name" value="Iron-dependent repressor protein, dimerization domain"/>
    <property type="match status" value="1"/>
</dbReference>
<evidence type="ECO:0000256" key="2">
    <source>
        <dbReference type="ARBA" id="ARBA00007871"/>
    </source>
</evidence>
<dbReference type="GO" id="GO:0046914">
    <property type="term" value="F:transition metal ion binding"/>
    <property type="evidence" value="ECO:0007669"/>
    <property type="project" value="InterPro"/>
</dbReference>
<evidence type="ECO:0000259" key="13">
    <source>
        <dbReference type="PROSITE" id="PS50944"/>
    </source>
</evidence>
<dbReference type="SUPFAM" id="SSF46785">
    <property type="entry name" value="Winged helix' DNA-binding domain"/>
    <property type="match status" value="1"/>
</dbReference>
<dbReference type="InterPro" id="IPR036388">
    <property type="entry name" value="WH-like_DNA-bd_sf"/>
</dbReference>
<feature type="compositionally biased region" description="Basic and acidic residues" evidence="12">
    <location>
        <begin position="182"/>
        <end position="196"/>
    </location>
</feature>
<feature type="region of interest" description="Disordered" evidence="12">
    <location>
        <begin position="264"/>
        <end position="285"/>
    </location>
</feature>
<feature type="region of interest" description="Disordered" evidence="12">
    <location>
        <begin position="182"/>
        <end position="208"/>
    </location>
</feature>
<evidence type="ECO:0000256" key="12">
    <source>
        <dbReference type="SAM" id="MobiDB-lite"/>
    </source>
</evidence>
<comment type="similarity">
    <text evidence="2">Belongs to the DtxR/MntR family.</text>
</comment>
<dbReference type="InterPro" id="IPR022687">
    <property type="entry name" value="HTH_DTXR"/>
</dbReference>
<evidence type="ECO:0000256" key="9">
    <source>
        <dbReference type="ARBA" id="ARBA00023163"/>
    </source>
</evidence>
<dbReference type="InterPro" id="IPR036421">
    <property type="entry name" value="Fe_dep_repressor_sf"/>
</dbReference>
<dbReference type="InterPro" id="IPR022689">
    <property type="entry name" value="Iron_dep_repressor"/>
</dbReference>
<dbReference type="PANTHER" id="PTHR33238">
    <property type="entry name" value="IRON (METAL) DEPENDENT REPRESSOR, DTXR FAMILY"/>
    <property type="match status" value="1"/>
</dbReference>
<keyword evidence="15" id="KW-1185">Reference proteome</keyword>
<name>A0A087E9Z4_9BIFI</name>
<evidence type="ECO:0000256" key="3">
    <source>
        <dbReference type="ARBA" id="ARBA00011738"/>
    </source>
</evidence>
<dbReference type="Pfam" id="PF02742">
    <property type="entry name" value="Fe_dep_repr_C"/>
    <property type="match status" value="1"/>
</dbReference>
<dbReference type="Pfam" id="PF04023">
    <property type="entry name" value="FeoA"/>
    <property type="match status" value="1"/>
</dbReference>
<comment type="subcellular location">
    <subcellularLocation>
        <location evidence="1">Cytoplasm</location>
    </subcellularLocation>
</comment>
<dbReference type="InterPro" id="IPR038157">
    <property type="entry name" value="FeoA_core_dom"/>
</dbReference>
<dbReference type="SMART" id="SM00899">
    <property type="entry name" value="FeoA"/>
    <property type="match status" value="1"/>
</dbReference>
<dbReference type="EMBL" id="JGZR01000003">
    <property type="protein sequence ID" value="KFJ04595.1"/>
    <property type="molecule type" value="Genomic_DNA"/>
</dbReference>
<dbReference type="Gene3D" id="2.30.30.90">
    <property type="match status" value="1"/>
</dbReference>
<gene>
    <name evidence="14" type="ORF">BISU_0602</name>
</gene>
<dbReference type="SMART" id="SM00529">
    <property type="entry name" value="HTH_DTXR"/>
    <property type="match status" value="1"/>
</dbReference>
<dbReference type="STRING" id="77635.BISU_0602"/>
<dbReference type="Proteomes" id="UP000029055">
    <property type="component" value="Unassembled WGS sequence"/>
</dbReference>
<dbReference type="GO" id="GO:0046983">
    <property type="term" value="F:protein dimerization activity"/>
    <property type="evidence" value="ECO:0007669"/>
    <property type="project" value="InterPro"/>
</dbReference>
<dbReference type="InterPro" id="IPR001367">
    <property type="entry name" value="Fe_dep_repressor"/>
</dbReference>
<keyword evidence="8" id="KW-0010">Activator</keyword>